<accession>A0A8H7VKU3</accession>
<gene>
    <name evidence="5" type="ORF">INT45_005351</name>
</gene>
<feature type="compositionally biased region" description="Basic and acidic residues" evidence="3">
    <location>
        <begin position="7"/>
        <end position="17"/>
    </location>
</feature>
<dbReference type="InterPro" id="IPR051229">
    <property type="entry name" value="ALYREF_mRNA_export"/>
</dbReference>
<sequence>KNNRQNGRSDQKSRREQSNFGSSGGGIRKRSTGPRNTRGGGGGGPIGSKIIRTVNLRNPTGGSRFGGRGNTNKQWTHDKFDDRDDGFGGRGRSTIASRLGGRLGGQGGGRQNDASEIKIDNLHYNVVEKDLQDLFELVGRVEKTRIIFDRSGRSTGSAHVTFTRRSDAEAAIEKYNNVELDGQAMSIQMAPERRSGGGGGGRPQSSFGGGRGNRRGGGNNGRDRRNNNNNNDGGRKKRNEEDLDNEMDAYMKTSGNDGEDDTQMVID</sequence>
<dbReference type="AlphaFoldDB" id="A0A8H7VKU3"/>
<dbReference type="Pfam" id="PF00076">
    <property type="entry name" value="RRM_1"/>
    <property type="match status" value="1"/>
</dbReference>
<organism evidence="5 6">
    <name type="scientific">Circinella minor</name>
    <dbReference type="NCBI Taxonomy" id="1195481"/>
    <lineage>
        <taxon>Eukaryota</taxon>
        <taxon>Fungi</taxon>
        <taxon>Fungi incertae sedis</taxon>
        <taxon>Mucoromycota</taxon>
        <taxon>Mucoromycotina</taxon>
        <taxon>Mucoromycetes</taxon>
        <taxon>Mucorales</taxon>
        <taxon>Lichtheimiaceae</taxon>
        <taxon>Circinella</taxon>
    </lineage>
</organism>
<evidence type="ECO:0000256" key="1">
    <source>
        <dbReference type="ARBA" id="ARBA00022884"/>
    </source>
</evidence>
<evidence type="ECO:0000256" key="3">
    <source>
        <dbReference type="SAM" id="MobiDB-lite"/>
    </source>
</evidence>
<dbReference type="PANTHER" id="PTHR19965">
    <property type="entry name" value="RNA AND EXPORT FACTOR BINDING PROTEIN"/>
    <property type="match status" value="1"/>
</dbReference>
<proteinExistence type="predicted"/>
<feature type="region of interest" description="Disordered" evidence="3">
    <location>
        <begin position="1"/>
        <end position="90"/>
    </location>
</feature>
<dbReference type="SMART" id="SM00360">
    <property type="entry name" value="RRM"/>
    <property type="match status" value="1"/>
</dbReference>
<feature type="compositionally biased region" description="Gly residues" evidence="3">
    <location>
        <begin position="196"/>
        <end position="220"/>
    </location>
</feature>
<feature type="region of interest" description="Disordered" evidence="3">
    <location>
        <begin position="190"/>
        <end position="267"/>
    </location>
</feature>
<dbReference type="GO" id="GO:0006406">
    <property type="term" value="P:mRNA export from nucleus"/>
    <property type="evidence" value="ECO:0007669"/>
    <property type="project" value="TreeGrafter"/>
</dbReference>
<dbReference type="InterPro" id="IPR035979">
    <property type="entry name" value="RBD_domain_sf"/>
</dbReference>
<dbReference type="SMART" id="SM01218">
    <property type="entry name" value="FoP_duplication"/>
    <property type="match status" value="1"/>
</dbReference>
<keyword evidence="6" id="KW-1185">Reference proteome</keyword>
<dbReference type="PROSITE" id="PS50102">
    <property type="entry name" value="RRM"/>
    <property type="match status" value="1"/>
</dbReference>
<protein>
    <recommendedName>
        <fullName evidence="4">RRM domain-containing protein</fullName>
    </recommendedName>
</protein>
<feature type="non-terminal residue" evidence="5">
    <location>
        <position position="1"/>
    </location>
</feature>
<dbReference type="GO" id="GO:0003729">
    <property type="term" value="F:mRNA binding"/>
    <property type="evidence" value="ECO:0007669"/>
    <property type="project" value="TreeGrafter"/>
</dbReference>
<feature type="compositionally biased region" description="Basic and acidic residues" evidence="3">
    <location>
        <begin position="75"/>
        <end position="87"/>
    </location>
</feature>
<dbReference type="GO" id="GO:0005634">
    <property type="term" value="C:nucleus"/>
    <property type="evidence" value="ECO:0007669"/>
    <property type="project" value="TreeGrafter"/>
</dbReference>
<dbReference type="Proteomes" id="UP000646827">
    <property type="component" value="Unassembled WGS sequence"/>
</dbReference>
<dbReference type="PANTHER" id="PTHR19965:SF35">
    <property type="entry name" value="RNA ANNEALING PROTEIN YRA1"/>
    <property type="match status" value="1"/>
</dbReference>
<dbReference type="OrthoDB" id="346839at2759"/>
<feature type="domain" description="RRM" evidence="4">
    <location>
        <begin position="115"/>
        <end position="192"/>
    </location>
</feature>
<keyword evidence="1 2" id="KW-0694">RNA-binding</keyword>
<dbReference type="InterPro" id="IPR000504">
    <property type="entry name" value="RRM_dom"/>
</dbReference>
<evidence type="ECO:0000259" key="4">
    <source>
        <dbReference type="PROSITE" id="PS50102"/>
    </source>
</evidence>
<dbReference type="InterPro" id="IPR012677">
    <property type="entry name" value="Nucleotide-bd_a/b_plait_sf"/>
</dbReference>
<feature type="compositionally biased region" description="Acidic residues" evidence="3">
    <location>
        <begin position="257"/>
        <end position="267"/>
    </location>
</feature>
<comment type="caution">
    <text evidence="5">The sequence shown here is derived from an EMBL/GenBank/DDBJ whole genome shotgun (WGS) entry which is preliminary data.</text>
</comment>
<dbReference type="Gene3D" id="3.30.70.330">
    <property type="match status" value="1"/>
</dbReference>
<evidence type="ECO:0000313" key="6">
    <source>
        <dbReference type="Proteomes" id="UP000646827"/>
    </source>
</evidence>
<dbReference type="EMBL" id="JAEPRB010000149">
    <property type="protein sequence ID" value="KAG2220178.1"/>
    <property type="molecule type" value="Genomic_DNA"/>
</dbReference>
<dbReference type="CDD" id="cd12418">
    <property type="entry name" value="RRM_Aly_REF_like"/>
    <property type="match status" value="1"/>
</dbReference>
<name>A0A8H7VKU3_9FUNG</name>
<dbReference type="InterPro" id="IPR025715">
    <property type="entry name" value="FoP_C"/>
</dbReference>
<evidence type="ECO:0000313" key="5">
    <source>
        <dbReference type="EMBL" id="KAG2220178.1"/>
    </source>
</evidence>
<reference evidence="5 6" key="1">
    <citation type="submission" date="2020-12" db="EMBL/GenBank/DDBJ databases">
        <title>Metabolic potential, ecology and presence of endohyphal bacteria is reflected in genomic diversity of Mucoromycotina.</title>
        <authorList>
            <person name="Muszewska A."/>
            <person name="Okrasinska A."/>
            <person name="Steczkiewicz K."/>
            <person name="Drgas O."/>
            <person name="Orlowska M."/>
            <person name="Perlinska-Lenart U."/>
            <person name="Aleksandrzak-Piekarczyk T."/>
            <person name="Szatraj K."/>
            <person name="Zielenkiewicz U."/>
            <person name="Pilsyk S."/>
            <person name="Malc E."/>
            <person name="Mieczkowski P."/>
            <person name="Kruszewska J.S."/>
            <person name="Biernat P."/>
            <person name="Pawlowska J."/>
        </authorList>
    </citation>
    <scope>NUCLEOTIDE SEQUENCE [LARGE SCALE GENOMIC DNA]</scope>
    <source>
        <strain evidence="5 6">CBS 142.35</strain>
    </source>
</reference>
<evidence type="ECO:0000256" key="2">
    <source>
        <dbReference type="PROSITE-ProRule" id="PRU00176"/>
    </source>
</evidence>
<dbReference type="SUPFAM" id="SSF54928">
    <property type="entry name" value="RNA-binding domain, RBD"/>
    <property type="match status" value="1"/>
</dbReference>
<dbReference type="Pfam" id="PF13865">
    <property type="entry name" value="FoP_duplication"/>
    <property type="match status" value="1"/>
</dbReference>